<evidence type="ECO:0000256" key="1">
    <source>
        <dbReference type="ARBA" id="ARBA00023319"/>
    </source>
</evidence>
<feature type="domain" description="Fibronectin type-III" evidence="2">
    <location>
        <begin position="185"/>
        <end position="275"/>
    </location>
</feature>
<keyword evidence="4" id="KW-1185">Reference proteome</keyword>
<dbReference type="Pfam" id="PF06328">
    <property type="entry name" value="Lep_receptor_Ig"/>
    <property type="match status" value="1"/>
</dbReference>
<dbReference type="InterPro" id="IPR036179">
    <property type="entry name" value="Ig-like_dom_sf"/>
</dbReference>
<dbReference type="InParanoid" id="A0A3Q3GL41"/>
<dbReference type="InterPro" id="IPR013783">
    <property type="entry name" value="Ig-like_fold"/>
</dbReference>
<reference evidence="3" key="2">
    <citation type="submission" date="2025-09" db="UniProtKB">
        <authorList>
            <consortium name="Ensembl"/>
        </authorList>
    </citation>
    <scope>IDENTIFICATION</scope>
</reference>
<reference evidence="3" key="1">
    <citation type="submission" date="2025-08" db="UniProtKB">
        <authorList>
            <consortium name="Ensembl"/>
        </authorList>
    </citation>
    <scope>IDENTIFICATION</scope>
</reference>
<dbReference type="PROSITE" id="PS50853">
    <property type="entry name" value="FN3"/>
    <property type="match status" value="1"/>
</dbReference>
<dbReference type="InterPro" id="IPR036116">
    <property type="entry name" value="FN3_sf"/>
</dbReference>
<dbReference type="STRING" id="56723.ENSLBEP00000031393"/>
<name>A0A3Q3GL41_9LABR</name>
<dbReference type="SUPFAM" id="SSF49265">
    <property type="entry name" value="Fibronectin type III"/>
    <property type="match status" value="1"/>
</dbReference>
<dbReference type="Proteomes" id="UP000261660">
    <property type="component" value="Unplaced"/>
</dbReference>
<keyword evidence="1" id="KW-0393">Immunoglobulin domain</keyword>
<accession>A0A3Q3GL41</accession>
<dbReference type="Gene3D" id="2.60.40.10">
    <property type="entry name" value="Immunoglobulins"/>
    <property type="match status" value="2"/>
</dbReference>
<evidence type="ECO:0000313" key="4">
    <source>
        <dbReference type="Proteomes" id="UP000261660"/>
    </source>
</evidence>
<proteinExistence type="predicted"/>
<dbReference type="Ensembl" id="ENSLBET00000032818.1">
    <property type="protein sequence ID" value="ENSLBEP00000031393.1"/>
    <property type="gene ID" value="ENSLBEG00000023690.1"/>
</dbReference>
<dbReference type="SUPFAM" id="SSF48726">
    <property type="entry name" value="Immunoglobulin"/>
    <property type="match status" value="1"/>
</dbReference>
<dbReference type="InterPro" id="IPR003961">
    <property type="entry name" value="FN3_dom"/>
</dbReference>
<dbReference type="GeneTree" id="ENSGT00940000155603"/>
<organism evidence="3 4">
    <name type="scientific">Labrus bergylta</name>
    <name type="common">ballan wrasse</name>
    <dbReference type="NCBI Taxonomy" id="56723"/>
    <lineage>
        <taxon>Eukaryota</taxon>
        <taxon>Metazoa</taxon>
        <taxon>Chordata</taxon>
        <taxon>Craniata</taxon>
        <taxon>Vertebrata</taxon>
        <taxon>Euteleostomi</taxon>
        <taxon>Actinopterygii</taxon>
        <taxon>Neopterygii</taxon>
        <taxon>Teleostei</taxon>
        <taxon>Neoteleostei</taxon>
        <taxon>Acanthomorphata</taxon>
        <taxon>Eupercaria</taxon>
        <taxon>Labriformes</taxon>
        <taxon>Labridae</taxon>
        <taxon>Labrus</taxon>
    </lineage>
</organism>
<dbReference type="AlphaFoldDB" id="A0A3Q3GL41"/>
<protein>
    <recommendedName>
        <fullName evidence="2">Fibronectin type-III domain-containing protein</fullName>
    </recommendedName>
</protein>
<evidence type="ECO:0000313" key="3">
    <source>
        <dbReference type="Ensembl" id="ENSLBEP00000031393.1"/>
    </source>
</evidence>
<dbReference type="InterPro" id="IPR010457">
    <property type="entry name" value="IgC2-like_lig-bd"/>
</dbReference>
<sequence length="294" mass="33712">MVQVQVLYFRVTIEWFQVQSLLMVCGLSVDGLNHLVTFPQPPVVELGSNFTATCVVINTTEVTADDLYWNLSGTTLPRELYSKINSTALSVTFTITSERQEWLLCQCGKTSPDVFLYLSRISSFFLLRGKTNHSATRDKRAQVFLGTFPDHTNLEIWVEAHNKLGRADSRFNISLFNPLPVKTNPPDNVTVMSETTFPTSLLLTWTPPINKNYVRLRYRIRFCPEGAHTWSDVKATGRHHEQTHDGQTESWIRTRLKMNRQKPGSEPDSCRTETRIRTRLMLNRQKPGSEPDSY</sequence>
<evidence type="ECO:0000259" key="2">
    <source>
        <dbReference type="PROSITE" id="PS50853"/>
    </source>
</evidence>
<dbReference type="FunFam" id="2.60.40.10:FF:000524">
    <property type="entry name" value="Interleukin-6 receptor subunit beta"/>
    <property type="match status" value="1"/>
</dbReference>
<dbReference type="CDD" id="cd00063">
    <property type="entry name" value="FN3"/>
    <property type="match status" value="1"/>
</dbReference>